<dbReference type="InterPro" id="IPR041100">
    <property type="entry name" value="TQ"/>
</dbReference>
<protein>
    <submittedName>
        <fullName evidence="1">Uncharacterized protein</fullName>
    </submittedName>
</protein>
<reference evidence="2" key="1">
    <citation type="submission" date="2016-10" db="EMBL/GenBank/DDBJ databases">
        <authorList>
            <person name="Varghese N."/>
            <person name="Submissions S."/>
        </authorList>
    </citation>
    <scope>NUCLEOTIDE SEQUENCE [LARGE SCALE GENOMIC DNA]</scope>
    <source>
        <strain evidence="2">R-53102</strain>
    </source>
</reference>
<accession>A0A1I1RFM7</accession>
<dbReference type="Proteomes" id="UP000199599">
    <property type="component" value="Unassembled WGS sequence"/>
</dbReference>
<gene>
    <name evidence="1" type="ORF">SAMN04487792_0220</name>
</gene>
<evidence type="ECO:0000313" key="2">
    <source>
        <dbReference type="Proteomes" id="UP000199599"/>
    </source>
</evidence>
<organism evidence="1 2">
    <name type="scientific">Lactobacillus bombicola</name>
    <dbReference type="NCBI Taxonomy" id="1505723"/>
    <lineage>
        <taxon>Bacteria</taxon>
        <taxon>Bacillati</taxon>
        <taxon>Bacillota</taxon>
        <taxon>Bacilli</taxon>
        <taxon>Lactobacillales</taxon>
        <taxon>Lactobacillaceae</taxon>
        <taxon>Lactobacillus</taxon>
    </lineage>
</organism>
<name>A0A1I1RFM7_9LACO</name>
<dbReference type="EMBL" id="FOMN01000001">
    <property type="protein sequence ID" value="SFD30363.1"/>
    <property type="molecule type" value="Genomic_DNA"/>
</dbReference>
<proteinExistence type="predicted"/>
<evidence type="ECO:0000313" key="1">
    <source>
        <dbReference type="EMBL" id="SFD30363.1"/>
    </source>
</evidence>
<dbReference type="NCBIfam" id="NF033903">
    <property type="entry name" value="VaFE_rpt"/>
    <property type="match status" value="1"/>
</dbReference>
<sequence length="48" mass="5717">MLFLIYGEKVEYSKTFIPTSANGEVTIDFKVDDHHYRDRHLIIFKTLN</sequence>
<dbReference type="AlphaFoldDB" id="A0A1I1RFM7"/>